<dbReference type="InterPro" id="IPR039376">
    <property type="entry name" value="Ferritin_CCC1_N"/>
</dbReference>
<dbReference type="Pfam" id="PF01988">
    <property type="entry name" value="VIT1"/>
    <property type="match status" value="1"/>
</dbReference>
<organism evidence="6 7">
    <name type="scientific">Candidatus Woesebacteria bacterium GW2011_GWA1_39_21</name>
    <dbReference type="NCBI Taxonomy" id="1618550"/>
    <lineage>
        <taxon>Bacteria</taxon>
        <taxon>Candidatus Woeseibacteriota</taxon>
    </lineage>
</organism>
<reference evidence="6 7" key="1">
    <citation type="journal article" date="2015" name="Nature">
        <title>rRNA introns, odd ribosomes, and small enigmatic genomes across a large radiation of phyla.</title>
        <authorList>
            <person name="Brown C.T."/>
            <person name="Hug L.A."/>
            <person name="Thomas B.C."/>
            <person name="Sharon I."/>
            <person name="Castelle C.J."/>
            <person name="Singh A."/>
            <person name="Wilkins M.J."/>
            <person name="Williams K.H."/>
            <person name="Banfield J.F."/>
        </authorList>
    </citation>
    <scope>NUCLEOTIDE SEQUENCE [LARGE SCALE GENOMIC DNA]</scope>
</reference>
<evidence type="ECO:0000256" key="3">
    <source>
        <dbReference type="ARBA" id="ARBA00022989"/>
    </source>
</evidence>
<comment type="caution">
    <text evidence="6">The sequence shown here is derived from an EMBL/GenBank/DDBJ whole genome shotgun (WGS) entry which is preliminary data.</text>
</comment>
<gene>
    <name evidence="6" type="ORF">UT39_C0021G0012</name>
</gene>
<feature type="transmembrane region" description="Helical" evidence="5">
    <location>
        <begin position="215"/>
        <end position="235"/>
    </location>
</feature>
<dbReference type="EMBL" id="LBWP01000021">
    <property type="protein sequence ID" value="KKR10270.1"/>
    <property type="molecule type" value="Genomic_DNA"/>
</dbReference>
<dbReference type="GO" id="GO:0012505">
    <property type="term" value="C:endomembrane system"/>
    <property type="evidence" value="ECO:0007669"/>
    <property type="project" value="UniProtKB-SubCell"/>
</dbReference>
<dbReference type="Proteomes" id="UP000034246">
    <property type="component" value="Unassembled WGS sequence"/>
</dbReference>
<evidence type="ECO:0000256" key="5">
    <source>
        <dbReference type="SAM" id="Phobius"/>
    </source>
</evidence>
<keyword evidence="4 5" id="KW-0472">Membrane</keyword>
<evidence type="ECO:0000313" key="6">
    <source>
        <dbReference type="EMBL" id="KKR10270.1"/>
    </source>
</evidence>
<dbReference type="InterPro" id="IPR008217">
    <property type="entry name" value="Ccc1_fam"/>
</dbReference>
<comment type="subcellular location">
    <subcellularLocation>
        <location evidence="1">Endomembrane system</location>
        <topology evidence="1">Multi-pass membrane protein</topology>
    </subcellularLocation>
</comment>
<feature type="transmembrane region" description="Helical" evidence="5">
    <location>
        <begin position="274"/>
        <end position="295"/>
    </location>
</feature>
<evidence type="ECO:0000256" key="4">
    <source>
        <dbReference type="ARBA" id="ARBA00023136"/>
    </source>
</evidence>
<dbReference type="CDD" id="cd01044">
    <property type="entry name" value="Ferritin_CCC1_N"/>
    <property type="match status" value="1"/>
</dbReference>
<dbReference type="AlphaFoldDB" id="A0A0G0QIM7"/>
<evidence type="ECO:0008006" key="8">
    <source>
        <dbReference type="Google" id="ProtNLM"/>
    </source>
</evidence>
<evidence type="ECO:0000313" key="7">
    <source>
        <dbReference type="Proteomes" id="UP000034246"/>
    </source>
</evidence>
<sequence length="303" mass="34023">MFMDRKRRRQRGRKRVGQKIMSQIIKAQATEETEAVIYSKLARWTKEKKNRQILETISNEEKKHALYWKGHTHKEIRAKPFKIFFHTLVAKLLGLTFSVKLMEKGEESAQINYNEIAKEIPQAKEIKAEENAHELKLLGMLDEERLKYVGSMILGVNDALVELTGALAGFTLALQNTRLIAVIGLITGIAASLSMAASEYLSTKAESQDKDPLKASIYTGVMYLVTVILLVLPYYLFPNVYAALATTLLIAILIILFFTFYISVAQDLPFKKRFSEMAGISMGVSALTFGIGFLVKKFFGGGV</sequence>
<dbReference type="CDD" id="cd02431">
    <property type="entry name" value="Ferritin_CCC1_C"/>
    <property type="match status" value="1"/>
</dbReference>
<feature type="transmembrane region" description="Helical" evidence="5">
    <location>
        <begin position="179"/>
        <end position="203"/>
    </location>
</feature>
<dbReference type="SUPFAM" id="SSF103473">
    <property type="entry name" value="MFS general substrate transporter"/>
    <property type="match status" value="1"/>
</dbReference>
<dbReference type="STRING" id="1618550.UT39_C0021G0012"/>
<dbReference type="GO" id="GO:0030026">
    <property type="term" value="P:intracellular manganese ion homeostasis"/>
    <property type="evidence" value="ECO:0007669"/>
    <property type="project" value="InterPro"/>
</dbReference>
<accession>A0A0G0QIM7</accession>
<protein>
    <recommendedName>
        <fullName evidence="8">Rubrerythrin diiron-binding domain-containing protein</fullName>
    </recommendedName>
</protein>
<keyword evidence="3 5" id="KW-1133">Transmembrane helix</keyword>
<evidence type="ECO:0000256" key="2">
    <source>
        <dbReference type="ARBA" id="ARBA00022692"/>
    </source>
</evidence>
<keyword evidence="2 5" id="KW-0812">Transmembrane</keyword>
<dbReference type="InterPro" id="IPR036259">
    <property type="entry name" value="MFS_trans_sf"/>
</dbReference>
<dbReference type="InterPro" id="IPR009078">
    <property type="entry name" value="Ferritin-like_SF"/>
</dbReference>
<dbReference type="GO" id="GO:0005384">
    <property type="term" value="F:manganese ion transmembrane transporter activity"/>
    <property type="evidence" value="ECO:0007669"/>
    <property type="project" value="InterPro"/>
</dbReference>
<evidence type="ECO:0000256" key="1">
    <source>
        <dbReference type="ARBA" id="ARBA00004127"/>
    </source>
</evidence>
<proteinExistence type="predicted"/>
<dbReference type="PATRIC" id="fig|1618550.3.peg.1045"/>
<name>A0A0G0QIM7_9BACT</name>
<dbReference type="SUPFAM" id="SSF47240">
    <property type="entry name" value="Ferritin-like"/>
    <property type="match status" value="1"/>
</dbReference>
<feature type="transmembrane region" description="Helical" evidence="5">
    <location>
        <begin position="241"/>
        <end position="262"/>
    </location>
</feature>